<keyword evidence="2" id="KW-0813">Transport</keyword>
<accession>A0AB35BY72</accession>
<name>A0AB35BY72_9GAMM</name>
<comment type="similarity">
    <text evidence="1">Belongs to the ABC transporter superfamily.</text>
</comment>
<organism evidence="6 7">
    <name type="scientific">Wohlfahrtiimonas chitiniclastica</name>
    <dbReference type="NCBI Taxonomy" id="400946"/>
    <lineage>
        <taxon>Bacteria</taxon>
        <taxon>Pseudomonadati</taxon>
        <taxon>Pseudomonadota</taxon>
        <taxon>Gammaproteobacteria</taxon>
        <taxon>Cardiobacteriales</taxon>
        <taxon>Ignatzschineriaceae</taxon>
        <taxon>Wohlfahrtiimonas</taxon>
    </lineage>
</organism>
<dbReference type="InterPro" id="IPR050153">
    <property type="entry name" value="Metal_Ion_Import_ABC"/>
</dbReference>
<gene>
    <name evidence="6" type="ORF">J7561_01260</name>
</gene>
<evidence type="ECO:0000259" key="5">
    <source>
        <dbReference type="PROSITE" id="PS50893"/>
    </source>
</evidence>
<dbReference type="PROSITE" id="PS50893">
    <property type="entry name" value="ABC_TRANSPORTER_2"/>
    <property type="match status" value="1"/>
</dbReference>
<dbReference type="SMART" id="SM00382">
    <property type="entry name" value="AAA"/>
    <property type="match status" value="1"/>
</dbReference>
<evidence type="ECO:0000313" key="6">
    <source>
        <dbReference type="EMBL" id="MBS7823827.1"/>
    </source>
</evidence>
<dbReference type="InterPro" id="IPR017871">
    <property type="entry name" value="ABC_transporter-like_CS"/>
</dbReference>
<feature type="domain" description="ABC transporter" evidence="5">
    <location>
        <begin position="4"/>
        <end position="239"/>
    </location>
</feature>
<evidence type="ECO:0000256" key="1">
    <source>
        <dbReference type="ARBA" id="ARBA00005417"/>
    </source>
</evidence>
<evidence type="ECO:0000256" key="4">
    <source>
        <dbReference type="ARBA" id="ARBA00022840"/>
    </source>
</evidence>
<dbReference type="Pfam" id="PF00005">
    <property type="entry name" value="ABC_tran"/>
    <property type="match status" value="1"/>
</dbReference>
<dbReference type="Proteomes" id="UP000680020">
    <property type="component" value="Unassembled WGS sequence"/>
</dbReference>
<evidence type="ECO:0000256" key="2">
    <source>
        <dbReference type="ARBA" id="ARBA00022448"/>
    </source>
</evidence>
<keyword evidence="4 6" id="KW-0067">ATP-binding</keyword>
<dbReference type="AlphaFoldDB" id="A0AB35BY72"/>
<dbReference type="RefSeq" id="WP_213403285.1">
    <property type="nucleotide sequence ID" value="NZ_JAGIBT010000001.1"/>
</dbReference>
<dbReference type="GO" id="GO:0016887">
    <property type="term" value="F:ATP hydrolysis activity"/>
    <property type="evidence" value="ECO:0007669"/>
    <property type="project" value="InterPro"/>
</dbReference>
<dbReference type="FunFam" id="3.40.50.300:FF:000134">
    <property type="entry name" value="Iron-enterobactin ABC transporter ATP-binding protein"/>
    <property type="match status" value="1"/>
</dbReference>
<dbReference type="InterPro" id="IPR003439">
    <property type="entry name" value="ABC_transporter-like_ATP-bd"/>
</dbReference>
<dbReference type="SUPFAM" id="SSF52540">
    <property type="entry name" value="P-loop containing nucleoside triphosphate hydrolases"/>
    <property type="match status" value="1"/>
</dbReference>
<dbReference type="PANTHER" id="PTHR42734:SF6">
    <property type="entry name" value="MOLYBDATE IMPORT ATP-BINDING PROTEIN MOLC"/>
    <property type="match status" value="1"/>
</dbReference>
<dbReference type="PROSITE" id="PS00211">
    <property type="entry name" value="ABC_TRANSPORTER_1"/>
    <property type="match status" value="1"/>
</dbReference>
<dbReference type="InterPro" id="IPR003593">
    <property type="entry name" value="AAA+_ATPase"/>
</dbReference>
<dbReference type="Gene3D" id="3.40.50.300">
    <property type="entry name" value="P-loop containing nucleotide triphosphate hydrolases"/>
    <property type="match status" value="1"/>
</dbReference>
<dbReference type="PANTHER" id="PTHR42734">
    <property type="entry name" value="METAL TRANSPORT SYSTEM ATP-BINDING PROTEIN TM_0124-RELATED"/>
    <property type="match status" value="1"/>
</dbReference>
<dbReference type="InterPro" id="IPR027417">
    <property type="entry name" value="P-loop_NTPase"/>
</dbReference>
<keyword evidence="3" id="KW-0547">Nucleotide-binding</keyword>
<sequence length="251" mass="27415">MTDIVLEHLTIGYGKKVIAADLNLALPNQAVTCLLGGNGCGKTTLLKTILGTLPAIDGTVLINQKPITTYSHAALSRLMAYVPQAHHHVFPFTVEEVVLMGRTAHISWHATPKAADLAIAHDCLERLNLSHLRVQAYTELSGGQRQLVLIARALAQKPAILIMDEPTASLDFGNQLKVLNHIETLKAEGMSILFTTHQPEHAAHISDHVVLFHQGKIIQAGTPQDCLTASHLATLYDLPMDTIHKHLNHMF</sequence>
<protein>
    <submittedName>
        <fullName evidence="6">ABC transporter ATP-binding protein</fullName>
    </submittedName>
</protein>
<comment type="caution">
    <text evidence="6">The sequence shown here is derived from an EMBL/GenBank/DDBJ whole genome shotgun (WGS) entry which is preliminary data.</text>
</comment>
<dbReference type="EMBL" id="JAGIBU010000001">
    <property type="protein sequence ID" value="MBS7823827.1"/>
    <property type="molecule type" value="Genomic_DNA"/>
</dbReference>
<reference evidence="6" key="1">
    <citation type="submission" date="2021-03" db="EMBL/GenBank/DDBJ databases">
        <title>Identification and antibiotic profiling of Wohlfahrtiimonas chitiniclastica, an underestimated human pathogen.</title>
        <authorList>
            <person name="Kopf A."/>
            <person name="Bunk B."/>
            <person name="Coldewey S."/>
            <person name="Gunzer F."/>
            <person name="Riedel T."/>
            <person name="Schroettner P."/>
        </authorList>
    </citation>
    <scope>NUCLEOTIDE SEQUENCE</scope>
    <source>
        <strain evidence="6">DSM 100917</strain>
    </source>
</reference>
<dbReference type="GO" id="GO:0005524">
    <property type="term" value="F:ATP binding"/>
    <property type="evidence" value="ECO:0007669"/>
    <property type="project" value="UniProtKB-KW"/>
</dbReference>
<proteinExistence type="inferred from homology"/>
<evidence type="ECO:0000256" key="3">
    <source>
        <dbReference type="ARBA" id="ARBA00022741"/>
    </source>
</evidence>
<evidence type="ECO:0000313" key="7">
    <source>
        <dbReference type="Proteomes" id="UP000680020"/>
    </source>
</evidence>
<dbReference type="CDD" id="cd03214">
    <property type="entry name" value="ABC_Iron-Siderophores_B12_Hemin"/>
    <property type="match status" value="1"/>
</dbReference>